<protein>
    <submittedName>
        <fullName evidence="1">Uncharacterized protein</fullName>
    </submittedName>
</protein>
<sequence>MFKVWKSIFKISNTKNNKSIKIQRFKCFLYGRLISILFSSKIVSVVKESIHNEKSDNNEKEINDLKAFKQVKEFFPILRIKVFEDEISILILINTIIDTLRRFAMKSIRKGDKSIRELLDYMVLQECNLKYM</sequence>
<dbReference type="EMBL" id="QXDJ01000002">
    <property type="protein sequence ID" value="RII35336.1"/>
    <property type="molecule type" value="Genomic_DNA"/>
</dbReference>
<evidence type="ECO:0000313" key="2">
    <source>
        <dbReference type="Proteomes" id="UP000265930"/>
    </source>
</evidence>
<evidence type="ECO:0000313" key="1">
    <source>
        <dbReference type="EMBL" id="RII35336.1"/>
    </source>
</evidence>
<organism evidence="1 2">
    <name type="scientific">Clostridium chromiireducens</name>
    <dbReference type="NCBI Taxonomy" id="225345"/>
    <lineage>
        <taxon>Bacteria</taxon>
        <taxon>Bacillati</taxon>
        <taxon>Bacillota</taxon>
        <taxon>Clostridia</taxon>
        <taxon>Eubacteriales</taxon>
        <taxon>Clostridiaceae</taxon>
        <taxon>Clostridium</taxon>
    </lineage>
</organism>
<accession>A0A399IX47</accession>
<name>A0A399IX47_9CLOT</name>
<dbReference type="Proteomes" id="UP000265930">
    <property type="component" value="Unassembled WGS sequence"/>
</dbReference>
<gene>
    <name evidence="1" type="ORF">D2A34_09010</name>
</gene>
<reference evidence="1 2" key="1">
    <citation type="submission" date="2018-08" db="EMBL/GenBank/DDBJ databases">
        <title>Genome of Clostridium chromiireducens C1, DSM12136.</title>
        <authorList>
            <person name="Xing M."/>
            <person name="Wei Y."/>
            <person name="Ang E.L."/>
            <person name="Zhao H."/>
            <person name="Zhang Y."/>
        </authorList>
    </citation>
    <scope>NUCLEOTIDE SEQUENCE [LARGE SCALE GENOMIC DNA]</scope>
    <source>
        <strain evidence="1 2">C1</strain>
    </source>
</reference>
<dbReference type="AlphaFoldDB" id="A0A399IX47"/>
<proteinExistence type="predicted"/>
<comment type="caution">
    <text evidence="1">The sequence shown here is derived from an EMBL/GenBank/DDBJ whole genome shotgun (WGS) entry which is preliminary data.</text>
</comment>